<evidence type="ECO:0000256" key="3">
    <source>
        <dbReference type="PROSITE-ProRule" id="PRU00339"/>
    </source>
</evidence>
<dbReference type="Gene3D" id="2.40.10.10">
    <property type="entry name" value="Trypsin-like serine proteases"/>
    <property type="match status" value="2"/>
</dbReference>
<gene>
    <name evidence="4" type="ORF">H6G03_21525</name>
</gene>
<dbReference type="Pfam" id="PF12895">
    <property type="entry name" value="ANAPC3"/>
    <property type="match status" value="1"/>
</dbReference>
<keyword evidence="1" id="KW-0677">Repeat</keyword>
<dbReference type="SUPFAM" id="SSF48439">
    <property type="entry name" value="Protein prenylyltransferase"/>
    <property type="match status" value="2"/>
</dbReference>
<dbReference type="Gene3D" id="1.25.40.10">
    <property type="entry name" value="Tetratricopeptide repeat domain"/>
    <property type="match status" value="4"/>
</dbReference>
<dbReference type="Pfam" id="PF13365">
    <property type="entry name" value="Trypsin_2"/>
    <property type="match status" value="1"/>
</dbReference>
<dbReference type="InterPro" id="IPR011990">
    <property type="entry name" value="TPR-like_helical_dom_sf"/>
</dbReference>
<name>A0A926ZHS5_9CYAN</name>
<dbReference type="SUPFAM" id="SSF50494">
    <property type="entry name" value="Trypsin-like serine proteases"/>
    <property type="match status" value="1"/>
</dbReference>
<reference evidence="4" key="2">
    <citation type="submission" date="2020-08" db="EMBL/GenBank/DDBJ databases">
        <authorList>
            <person name="Chen M."/>
            <person name="Teng W."/>
            <person name="Zhao L."/>
            <person name="Hu C."/>
            <person name="Zhou Y."/>
            <person name="Han B."/>
            <person name="Song L."/>
            <person name="Shu W."/>
        </authorList>
    </citation>
    <scope>NUCLEOTIDE SEQUENCE</scope>
    <source>
        <strain evidence="4">FACHB-1375</strain>
    </source>
</reference>
<dbReference type="PANTHER" id="PTHR44943:SF4">
    <property type="entry name" value="TPR REPEAT-CONTAINING PROTEIN MJ0798"/>
    <property type="match status" value="1"/>
</dbReference>
<feature type="repeat" description="TPR" evidence="3">
    <location>
        <begin position="622"/>
        <end position="655"/>
    </location>
</feature>
<dbReference type="SMART" id="SM00028">
    <property type="entry name" value="TPR"/>
    <property type="match status" value="10"/>
</dbReference>
<dbReference type="InterPro" id="IPR019734">
    <property type="entry name" value="TPR_rpt"/>
</dbReference>
<feature type="repeat" description="TPR" evidence="3">
    <location>
        <begin position="273"/>
        <end position="306"/>
    </location>
</feature>
<feature type="repeat" description="TPR" evidence="3">
    <location>
        <begin position="341"/>
        <end position="374"/>
    </location>
</feature>
<dbReference type="RefSeq" id="WP_190468275.1">
    <property type="nucleotide sequence ID" value="NZ_JACJPW010000060.1"/>
</dbReference>
<dbReference type="Proteomes" id="UP000641646">
    <property type="component" value="Unassembled WGS sequence"/>
</dbReference>
<dbReference type="Pfam" id="PF13181">
    <property type="entry name" value="TPR_8"/>
    <property type="match status" value="1"/>
</dbReference>
<protein>
    <submittedName>
        <fullName evidence="4">Tetratricopeptide repeat protein</fullName>
    </submittedName>
</protein>
<dbReference type="Pfam" id="PF01239">
    <property type="entry name" value="PPTA"/>
    <property type="match status" value="1"/>
</dbReference>
<dbReference type="InterPro" id="IPR009003">
    <property type="entry name" value="Peptidase_S1_PA"/>
</dbReference>
<proteinExistence type="predicted"/>
<dbReference type="PANTHER" id="PTHR44943">
    <property type="entry name" value="CELLULOSE SYNTHASE OPERON PROTEIN C"/>
    <property type="match status" value="1"/>
</dbReference>
<dbReference type="Pfam" id="PF13432">
    <property type="entry name" value="TPR_16"/>
    <property type="match status" value="2"/>
</dbReference>
<evidence type="ECO:0000313" key="5">
    <source>
        <dbReference type="Proteomes" id="UP000641646"/>
    </source>
</evidence>
<dbReference type="GO" id="GO:0008318">
    <property type="term" value="F:protein prenyltransferase activity"/>
    <property type="evidence" value="ECO:0007669"/>
    <property type="project" value="InterPro"/>
</dbReference>
<organism evidence="4 5">
    <name type="scientific">Aerosakkonema funiforme FACHB-1375</name>
    <dbReference type="NCBI Taxonomy" id="2949571"/>
    <lineage>
        <taxon>Bacteria</taxon>
        <taxon>Bacillati</taxon>
        <taxon>Cyanobacteriota</taxon>
        <taxon>Cyanophyceae</taxon>
        <taxon>Oscillatoriophycideae</taxon>
        <taxon>Aerosakkonematales</taxon>
        <taxon>Aerosakkonemataceae</taxon>
        <taxon>Aerosakkonema</taxon>
    </lineage>
</organism>
<dbReference type="InterPro" id="IPR043504">
    <property type="entry name" value="Peptidase_S1_PA_chymotrypsin"/>
</dbReference>
<feature type="repeat" description="TPR" evidence="3">
    <location>
        <begin position="690"/>
        <end position="723"/>
    </location>
</feature>
<evidence type="ECO:0000256" key="1">
    <source>
        <dbReference type="ARBA" id="ARBA00022737"/>
    </source>
</evidence>
<feature type="repeat" description="TPR" evidence="3">
    <location>
        <begin position="587"/>
        <end position="620"/>
    </location>
</feature>
<dbReference type="PROSITE" id="PS50293">
    <property type="entry name" value="TPR_REGION"/>
    <property type="match status" value="3"/>
</dbReference>
<keyword evidence="5" id="KW-1185">Reference proteome</keyword>
<keyword evidence="2 3" id="KW-0802">TPR repeat</keyword>
<sequence length="758" mass="87240">MMNFSYRLPVAIFGAAATIVMVQTQAVKAKSADEVNSIAKEITVLIREPNGNTLGSGVIIGTENNTYYVVTAGHVVPDEVEYEVVTSDGKAHPVTPGKFIRPVQYDLVILEFSSNDIYRVATLIDYDLSTKIWSNGIYVFVSGYLKGNNSQSSYLFTPGVMFDTDTASELAQEPFSGGYELLYSNITMPGVSGGPVLDTDGRVIGIHGRVDGRDDVQLGYSLGIPINKILRLLPPSNRLRIESSFPSQLNQQEVSSIQSLFNKVEVVAGGSNAGEWVNRGNQLIRLGRYEEAIACFEKAIQIQPNSYQAWYAKGWGLYRNGKYQQAIPVLEKATQLQPSFYPAWFWLGFAQSNLGKYQEAVKSYDKAIQIEPKLYQAWAAKGSALTALQKYEEALACYDTVVQSEMKPNYHIAWLNRGYIFGLMAQKEETNKSFDKSIQRYQESLESSDKALEIRRDNSTVWHHRSWVLNQVSQYNDYIYREKIIEGLSHLRYYASSEQQQKIQTEVNRLQQYRDFQEKKKFIQESWEKHTSMILEESVASLDEALKFKQDDPSIWYKKGWALTQLKRYDKAFESLDKAVKLKPDDVISWYWRGRALENLKRYEEAVFSYNKIIELKPASYGDTWHYRGWVLFQLQKYKEAIASFDEHLKINKNASNAWYLRGWAFYKLEEYQKALDSFDKAIAIYSKSADYWHYRGVVLHYLKRYDEAIESYKKVLEIDPNYELAKKNIDIARKARGQSQENIFRNILRLAPLLNFL</sequence>
<evidence type="ECO:0000256" key="2">
    <source>
        <dbReference type="ARBA" id="ARBA00022803"/>
    </source>
</evidence>
<dbReference type="EMBL" id="JACJPW010000060">
    <property type="protein sequence ID" value="MBD2183608.1"/>
    <property type="molecule type" value="Genomic_DNA"/>
</dbReference>
<feature type="repeat" description="TPR" evidence="3">
    <location>
        <begin position="656"/>
        <end position="689"/>
    </location>
</feature>
<feature type="repeat" description="TPR" evidence="3">
    <location>
        <begin position="553"/>
        <end position="586"/>
    </location>
</feature>
<comment type="caution">
    <text evidence="4">The sequence shown here is derived from an EMBL/GenBank/DDBJ whole genome shotgun (WGS) entry which is preliminary data.</text>
</comment>
<evidence type="ECO:0000313" key="4">
    <source>
        <dbReference type="EMBL" id="MBD2183608.1"/>
    </source>
</evidence>
<dbReference type="InterPro" id="IPR051685">
    <property type="entry name" value="Ycf3/AcsC/BcsC/TPR_MFPF"/>
</dbReference>
<accession>A0A926ZHS5</accession>
<dbReference type="PROSITE" id="PS50005">
    <property type="entry name" value="TPR"/>
    <property type="match status" value="8"/>
</dbReference>
<reference evidence="4" key="1">
    <citation type="journal article" date="2015" name="ISME J.">
        <title>Draft Genome Sequence of Streptomyces incarnatus NRRL8089, which Produces the Nucleoside Antibiotic Sinefungin.</title>
        <authorList>
            <person name="Oshima K."/>
            <person name="Hattori M."/>
            <person name="Shimizu H."/>
            <person name="Fukuda K."/>
            <person name="Nemoto M."/>
            <person name="Inagaki K."/>
            <person name="Tamura T."/>
        </authorList>
    </citation>
    <scope>NUCLEOTIDE SEQUENCE</scope>
    <source>
        <strain evidence="4">FACHB-1375</strain>
    </source>
</reference>
<dbReference type="Pfam" id="PF00515">
    <property type="entry name" value="TPR_1"/>
    <property type="match status" value="2"/>
</dbReference>
<feature type="repeat" description="TPR" evidence="3">
    <location>
        <begin position="307"/>
        <end position="340"/>
    </location>
</feature>
<dbReference type="InterPro" id="IPR002088">
    <property type="entry name" value="Prenyl_trans_a"/>
</dbReference>
<dbReference type="AlphaFoldDB" id="A0A926ZHS5"/>